<evidence type="ECO:0000256" key="1">
    <source>
        <dbReference type="ARBA" id="ARBA00004123"/>
    </source>
</evidence>
<reference evidence="7" key="1">
    <citation type="submission" date="2021-02" db="EMBL/GenBank/DDBJ databases">
        <authorList>
            <person name="Dougan E. K."/>
            <person name="Rhodes N."/>
            <person name="Thang M."/>
            <person name="Chan C."/>
        </authorList>
    </citation>
    <scope>NUCLEOTIDE SEQUENCE</scope>
</reference>
<keyword evidence="4" id="KW-0677">Repeat</keyword>
<evidence type="ECO:0000256" key="5">
    <source>
        <dbReference type="ARBA" id="ARBA00023242"/>
    </source>
</evidence>
<dbReference type="InterPro" id="IPR001680">
    <property type="entry name" value="WD40_rpt"/>
</dbReference>
<dbReference type="SMART" id="SM00320">
    <property type="entry name" value="WD40"/>
    <property type="match status" value="1"/>
</dbReference>
<evidence type="ECO:0000256" key="3">
    <source>
        <dbReference type="ARBA" id="ARBA00022574"/>
    </source>
</evidence>
<evidence type="ECO:0000256" key="6">
    <source>
        <dbReference type="PROSITE-ProRule" id="PRU00221"/>
    </source>
</evidence>
<gene>
    <name evidence="7" type="ORF">PGLA1383_LOCUS57425</name>
</gene>
<comment type="caution">
    <text evidence="7">The sequence shown here is derived from an EMBL/GenBank/DDBJ whole genome shotgun (WGS) entry which is preliminary data.</text>
</comment>
<dbReference type="SUPFAM" id="SSF50978">
    <property type="entry name" value="WD40 repeat-like"/>
    <property type="match status" value="1"/>
</dbReference>
<evidence type="ECO:0000313" key="7">
    <source>
        <dbReference type="EMBL" id="CAE8643055.1"/>
    </source>
</evidence>
<feature type="repeat" description="WD" evidence="6">
    <location>
        <begin position="34"/>
        <end position="75"/>
    </location>
</feature>
<keyword evidence="5" id="KW-0539">Nucleus</keyword>
<dbReference type="Proteomes" id="UP000654075">
    <property type="component" value="Unassembled WGS sequence"/>
</dbReference>
<dbReference type="PANTHER" id="PTHR19861:SF0">
    <property type="entry name" value="WD REPEAT-CONTAINING PROTEIN 82"/>
    <property type="match status" value="1"/>
</dbReference>
<sequence>MAAASASAPGAALAAQKVKLSDGLVQNLAVGKVYRDHKGPVTGMDFTYDGQHLVTSGEDNSVYVYSCEKASRVRHLRCEKYGVALIKFLHNDRDCAVAASRCEVHSVEELQEGQNLRRAQ</sequence>
<dbReference type="OrthoDB" id="27537at2759"/>
<dbReference type="GO" id="GO:0048188">
    <property type="term" value="C:Set1C/COMPASS complex"/>
    <property type="evidence" value="ECO:0007669"/>
    <property type="project" value="TreeGrafter"/>
</dbReference>
<accession>A0A813HZ88</accession>
<dbReference type="Gene3D" id="2.130.10.10">
    <property type="entry name" value="YVTN repeat-like/Quinoprotein amine dehydrogenase"/>
    <property type="match status" value="1"/>
</dbReference>
<dbReference type="AlphaFoldDB" id="A0A813HZ88"/>
<evidence type="ECO:0000313" key="8">
    <source>
        <dbReference type="Proteomes" id="UP000654075"/>
    </source>
</evidence>
<dbReference type="InterPro" id="IPR036322">
    <property type="entry name" value="WD40_repeat_dom_sf"/>
</dbReference>
<dbReference type="Pfam" id="PF00400">
    <property type="entry name" value="WD40"/>
    <property type="match status" value="1"/>
</dbReference>
<organism evidence="7 8">
    <name type="scientific">Polarella glacialis</name>
    <name type="common">Dinoflagellate</name>
    <dbReference type="NCBI Taxonomy" id="89957"/>
    <lineage>
        <taxon>Eukaryota</taxon>
        <taxon>Sar</taxon>
        <taxon>Alveolata</taxon>
        <taxon>Dinophyceae</taxon>
        <taxon>Suessiales</taxon>
        <taxon>Suessiaceae</taxon>
        <taxon>Polarella</taxon>
    </lineage>
</organism>
<dbReference type="InterPro" id="IPR015943">
    <property type="entry name" value="WD40/YVTN_repeat-like_dom_sf"/>
</dbReference>
<dbReference type="InterPro" id="IPR037867">
    <property type="entry name" value="Swd2/WDR82"/>
</dbReference>
<comment type="subcellular location">
    <subcellularLocation>
        <location evidence="1">Nucleus</location>
    </subcellularLocation>
</comment>
<keyword evidence="8" id="KW-1185">Reference proteome</keyword>
<dbReference type="GO" id="GO:0016070">
    <property type="term" value="P:RNA metabolic process"/>
    <property type="evidence" value="ECO:0007669"/>
    <property type="project" value="UniProtKB-ARBA"/>
</dbReference>
<keyword evidence="3 6" id="KW-0853">WD repeat</keyword>
<dbReference type="EMBL" id="CAJNNV010033258">
    <property type="protein sequence ID" value="CAE8643055.1"/>
    <property type="molecule type" value="Genomic_DNA"/>
</dbReference>
<protein>
    <submittedName>
        <fullName evidence="7">Uncharacterized protein</fullName>
    </submittedName>
</protein>
<name>A0A813HZ88_POLGL</name>
<evidence type="ECO:0000256" key="2">
    <source>
        <dbReference type="ARBA" id="ARBA00005616"/>
    </source>
</evidence>
<evidence type="ECO:0000256" key="4">
    <source>
        <dbReference type="ARBA" id="ARBA00022737"/>
    </source>
</evidence>
<dbReference type="PROSITE" id="PS50294">
    <property type="entry name" value="WD_REPEATS_REGION"/>
    <property type="match status" value="1"/>
</dbReference>
<dbReference type="PANTHER" id="PTHR19861">
    <property type="entry name" value="WD40 REPEAT PROTEIN SWD2"/>
    <property type="match status" value="1"/>
</dbReference>
<proteinExistence type="inferred from homology"/>
<dbReference type="GO" id="GO:0003682">
    <property type="term" value="F:chromatin binding"/>
    <property type="evidence" value="ECO:0007669"/>
    <property type="project" value="TreeGrafter"/>
</dbReference>
<comment type="similarity">
    <text evidence="2">Belongs to the WD repeat SWD2 family.</text>
</comment>
<dbReference type="PROSITE" id="PS50082">
    <property type="entry name" value="WD_REPEATS_2"/>
    <property type="match status" value="1"/>
</dbReference>